<accession>C2ELV6</accession>
<sequence length="245" mass="28283">MVKIITGGKAMKRYHHKYTLPAILTLLILAIAFLLIGFFNFKRQTTLPPDSNSSAIGIQLNQDIDYVDLHKLQSNGISFVYLKATQGRSYFDENYLSYRDQILGTKLAFGSMILYSNESTPREHYRYFFKQVGNNTGSLPILLVPAVNSRSAKYLNSMSRFATMLEKRHKEVIVELDYGYHKYFNKQTKFISSGNKMPNKLEYSFWRYTTNGRVKNVTGLEKDVTMYAYNGTVGQYKQKYGQLTQ</sequence>
<dbReference type="EMBL" id="ACGU01000035">
    <property type="protein sequence ID" value="EEJ72528.1"/>
    <property type="molecule type" value="Genomic_DNA"/>
</dbReference>
<comment type="caution">
    <text evidence="3">The sequence shown here is derived from an EMBL/GenBank/DDBJ whole genome shotgun (WGS) entry which is preliminary data.</text>
</comment>
<dbReference type="HOGENOM" id="CLU_1213585_0_0_9"/>
<evidence type="ECO:0000256" key="2">
    <source>
        <dbReference type="SAM" id="Phobius"/>
    </source>
</evidence>
<dbReference type="GO" id="GO:0003796">
    <property type="term" value="F:lysozyme activity"/>
    <property type="evidence" value="ECO:0007669"/>
    <property type="project" value="InterPro"/>
</dbReference>
<dbReference type="AlphaFoldDB" id="C2ELV6"/>
<proteinExistence type="inferred from homology"/>
<dbReference type="STRING" id="525365.HMPREF0548_0652"/>
<protein>
    <submittedName>
        <fullName evidence="3">Glycosyl hydrolase family 25</fullName>
    </submittedName>
</protein>
<keyword evidence="2" id="KW-0812">Transmembrane</keyword>
<dbReference type="InterPro" id="IPR017853">
    <property type="entry name" value="GH"/>
</dbReference>
<dbReference type="SUPFAM" id="SSF51445">
    <property type="entry name" value="(Trans)glycosidases"/>
    <property type="match status" value="1"/>
</dbReference>
<keyword evidence="3" id="KW-0378">Hydrolase</keyword>
<comment type="similarity">
    <text evidence="1">Belongs to the glycosyl hydrolase 25 family.</text>
</comment>
<dbReference type="CAZy" id="GH25">
    <property type="family name" value="Glycoside Hydrolase Family 25"/>
</dbReference>
<dbReference type="InterPro" id="IPR002053">
    <property type="entry name" value="Glyco_hydro_25"/>
</dbReference>
<keyword evidence="2" id="KW-0472">Membrane</keyword>
<name>C2ELV6_9LACO</name>
<evidence type="ECO:0000313" key="3">
    <source>
        <dbReference type="EMBL" id="EEJ72528.1"/>
    </source>
</evidence>
<feature type="transmembrane region" description="Helical" evidence="2">
    <location>
        <begin position="20"/>
        <end position="41"/>
    </location>
</feature>
<dbReference type="GO" id="GO:0009253">
    <property type="term" value="P:peptidoglycan catabolic process"/>
    <property type="evidence" value="ECO:0007669"/>
    <property type="project" value="InterPro"/>
</dbReference>
<keyword evidence="4" id="KW-1185">Reference proteome</keyword>
<organism evidence="3 4">
    <name type="scientific">Lactobacillus ultunensis DSM 16047</name>
    <dbReference type="NCBI Taxonomy" id="525365"/>
    <lineage>
        <taxon>Bacteria</taxon>
        <taxon>Bacillati</taxon>
        <taxon>Bacillota</taxon>
        <taxon>Bacilli</taxon>
        <taxon>Lactobacillales</taxon>
        <taxon>Lactobacillaceae</taxon>
        <taxon>Lactobacillus</taxon>
    </lineage>
</organism>
<dbReference type="GO" id="GO:0016998">
    <property type="term" value="P:cell wall macromolecule catabolic process"/>
    <property type="evidence" value="ECO:0007669"/>
    <property type="project" value="InterPro"/>
</dbReference>
<reference evidence="3 4" key="1">
    <citation type="submission" date="2009-01" db="EMBL/GenBank/DDBJ databases">
        <authorList>
            <person name="Qin X."/>
            <person name="Bachman B."/>
            <person name="Battles P."/>
            <person name="Bell A."/>
            <person name="Bess C."/>
            <person name="Bickham C."/>
            <person name="Chaboub L."/>
            <person name="Chen D."/>
            <person name="Coyle M."/>
            <person name="Deiros D.R."/>
            <person name="Dinh H."/>
            <person name="Forbes L."/>
            <person name="Fowler G."/>
            <person name="Francisco L."/>
            <person name="Fu Q."/>
            <person name="Gubbala S."/>
            <person name="Hale W."/>
            <person name="Han Y."/>
            <person name="Hemphill L."/>
            <person name="Highlander S.K."/>
            <person name="Hirani K."/>
            <person name="Hogues M."/>
            <person name="Jackson L."/>
            <person name="Jakkamsetti A."/>
            <person name="Javaid M."/>
            <person name="Jiang H."/>
            <person name="Korchina V."/>
            <person name="Kovar C."/>
            <person name="Lara F."/>
            <person name="Lee S."/>
            <person name="Mata R."/>
            <person name="Mathew T."/>
            <person name="Moen C."/>
            <person name="Morales K."/>
            <person name="Munidasa M."/>
            <person name="Nazareth L."/>
            <person name="Ngo R."/>
            <person name="Nguyen L."/>
            <person name="Okwuonu G."/>
            <person name="Ongeri F."/>
            <person name="Patil S."/>
            <person name="Petrosino J."/>
            <person name="Pham C."/>
            <person name="Pham P."/>
            <person name="Pu L.-L."/>
            <person name="Puazo M."/>
            <person name="Raj R."/>
            <person name="Reid J."/>
            <person name="Rouhana J."/>
            <person name="Saada N."/>
            <person name="Shang Y."/>
            <person name="Simmons D."/>
            <person name="Thornton R."/>
            <person name="Warren J."/>
            <person name="Weissenberger G."/>
            <person name="Zhang J."/>
            <person name="Zhang L."/>
            <person name="Zhou C."/>
            <person name="Zhu D."/>
            <person name="Muzny D."/>
            <person name="Worley K."/>
            <person name="Gibbs R."/>
        </authorList>
    </citation>
    <scope>NUCLEOTIDE SEQUENCE [LARGE SCALE GENOMIC DNA]</scope>
    <source>
        <strain evidence="3 4">DSM 16047</strain>
    </source>
</reference>
<evidence type="ECO:0000313" key="4">
    <source>
        <dbReference type="Proteomes" id="UP000005583"/>
    </source>
</evidence>
<keyword evidence="2" id="KW-1133">Transmembrane helix</keyword>
<evidence type="ECO:0000256" key="1">
    <source>
        <dbReference type="ARBA" id="ARBA00010646"/>
    </source>
</evidence>
<dbReference type="eggNOG" id="COG3757">
    <property type="taxonomic scope" value="Bacteria"/>
</dbReference>
<gene>
    <name evidence="3" type="ORF">HMPREF0548_0652</name>
</gene>
<dbReference type="Pfam" id="PF01183">
    <property type="entry name" value="Glyco_hydro_25"/>
    <property type="match status" value="1"/>
</dbReference>
<dbReference type="Gene3D" id="3.20.20.80">
    <property type="entry name" value="Glycosidases"/>
    <property type="match status" value="1"/>
</dbReference>
<dbReference type="Proteomes" id="UP000005583">
    <property type="component" value="Unassembled WGS sequence"/>
</dbReference>